<dbReference type="EMBL" id="OZ034829">
    <property type="protein sequence ID" value="CAL1685671.1"/>
    <property type="molecule type" value="Genomic_DNA"/>
</dbReference>
<feature type="compositionally biased region" description="Basic and acidic residues" evidence="1">
    <location>
        <begin position="1"/>
        <end position="33"/>
    </location>
</feature>
<dbReference type="Proteomes" id="UP001497644">
    <property type="component" value="Chromosome 6"/>
</dbReference>
<reference evidence="2" key="1">
    <citation type="submission" date="2024-04" db="EMBL/GenBank/DDBJ databases">
        <authorList>
            <consortium name="Molecular Ecology Group"/>
        </authorList>
    </citation>
    <scope>NUCLEOTIDE SEQUENCE</scope>
</reference>
<evidence type="ECO:0000256" key="1">
    <source>
        <dbReference type="SAM" id="MobiDB-lite"/>
    </source>
</evidence>
<organism evidence="2 3">
    <name type="scientific">Lasius platythorax</name>
    <dbReference type="NCBI Taxonomy" id="488582"/>
    <lineage>
        <taxon>Eukaryota</taxon>
        <taxon>Metazoa</taxon>
        <taxon>Ecdysozoa</taxon>
        <taxon>Arthropoda</taxon>
        <taxon>Hexapoda</taxon>
        <taxon>Insecta</taxon>
        <taxon>Pterygota</taxon>
        <taxon>Neoptera</taxon>
        <taxon>Endopterygota</taxon>
        <taxon>Hymenoptera</taxon>
        <taxon>Apocrita</taxon>
        <taxon>Aculeata</taxon>
        <taxon>Formicoidea</taxon>
        <taxon>Formicidae</taxon>
        <taxon>Formicinae</taxon>
        <taxon>Lasius</taxon>
        <taxon>Lasius</taxon>
    </lineage>
</organism>
<gene>
    <name evidence="2" type="ORF">LPLAT_LOCUS11108</name>
</gene>
<feature type="region of interest" description="Disordered" evidence="1">
    <location>
        <begin position="1"/>
        <end position="42"/>
    </location>
</feature>
<dbReference type="AlphaFoldDB" id="A0AAV2NYT6"/>
<name>A0AAV2NYT6_9HYME</name>
<accession>A0AAV2NYT6</accession>
<proteinExistence type="predicted"/>
<sequence>MNEPRTVPEQESENRAAVAEDHSCVSSRPRPDMKNSVAESRKRKREEYEMQLFGFHSRAVYATLKSIVMESIQSKSKKLCQTLKNHKPYSENLDTLKMNEEQLVKAYYVASLPHLRNMKDVVNKFITVPNNVLADEDKLQRIQYTKVEFVNMSKKLEEFQQRAKRATVLNAALKEELQLTEQYLIHADNNDRLTQIIENGVAEIKMAHPNVRNKIHQLIKNYKQFSLYLNDKTSISQKSLYNMIDDLKCIDYDMSTL</sequence>
<evidence type="ECO:0000313" key="2">
    <source>
        <dbReference type="EMBL" id="CAL1685671.1"/>
    </source>
</evidence>
<evidence type="ECO:0000313" key="3">
    <source>
        <dbReference type="Proteomes" id="UP001497644"/>
    </source>
</evidence>
<protein>
    <submittedName>
        <fullName evidence="2">Uncharacterized protein</fullName>
    </submittedName>
</protein>
<keyword evidence="3" id="KW-1185">Reference proteome</keyword>